<reference evidence="2 3" key="1">
    <citation type="submission" date="2018-08" db="EMBL/GenBank/DDBJ databases">
        <title>Recombination of ecologically and evolutionarily significant loci maintains genetic cohesion in the Pseudomonas syringae species complex.</title>
        <authorList>
            <person name="Dillon M."/>
            <person name="Thakur S."/>
            <person name="Almeida R.N.D."/>
            <person name="Weir B.S."/>
            <person name="Guttman D.S."/>
        </authorList>
    </citation>
    <scope>NUCLEOTIDE SEQUENCE [LARGE SCALE GENOMIC DNA]</scope>
    <source>
        <strain evidence="2 3">ICMP 7496</strain>
    </source>
</reference>
<protein>
    <submittedName>
        <fullName evidence="2">3-isopropylmalate dehydratase</fullName>
    </submittedName>
</protein>
<dbReference type="AlphaFoldDB" id="A0A3M6FBN5"/>
<comment type="caution">
    <text evidence="2">The sequence shown here is derived from an EMBL/GenBank/DDBJ whole genome shotgun (WGS) entry which is preliminary data.</text>
</comment>
<dbReference type="PANTHER" id="PTHR43822">
    <property type="entry name" value="HOMOACONITASE, MITOCHONDRIAL-RELATED"/>
    <property type="match status" value="1"/>
</dbReference>
<accession>A0A3M6FBN5</accession>
<organism evidence="2 3">
    <name type="scientific">Pseudomonas caricapapayae</name>
    <dbReference type="NCBI Taxonomy" id="46678"/>
    <lineage>
        <taxon>Bacteria</taxon>
        <taxon>Pseudomonadati</taxon>
        <taxon>Pseudomonadota</taxon>
        <taxon>Gammaproteobacteria</taxon>
        <taxon>Pseudomonadales</taxon>
        <taxon>Pseudomonadaceae</taxon>
        <taxon>Pseudomonas</taxon>
    </lineage>
</organism>
<gene>
    <name evidence="2" type="ORF">ALP05_04717</name>
</gene>
<dbReference type="InterPro" id="IPR050067">
    <property type="entry name" value="IPM_dehydratase_rel_enz"/>
</dbReference>
<dbReference type="InterPro" id="IPR036008">
    <property type="entry name" value="Aconitase_4Fe-4S_dom"/>
</dbReference>
<dbReference type="SUPFAM" id="SSF53732">
    <property type="entry name" value="Aconitase iron-sulfur domain"/>
    <property type="match status" value="1"/>
</dbReference>
<sequence length="160" mass="18307">MHSDPDAVYADTIELDCDRIRPMIASPGDPGNGRQLNNLTDRVHVDIAYGGSCTAGKRDDFDHYFEVINWALEHELKLHPDVKLYLQFGTVDVRDYCEQKVIFRHSRLLVLNCYSLHAARVQTAAQARRPVRIRLQSAPSTVTFRGAPARDRYGWQVRQL</sequence>
<dbReference type="EMBL" id="RBUY01000034">
    <property type="protein sequence ID" value="RMV78049.1"/>
    <property type="molecule type" value="Genomic_DNA"/>
</dbReference>
<evidence type="ECO:0000313" key="3">
    <source>
        <dbReference type="Proteomes" id="UP000269872"/>
    </source>
</evidence>
<evidence type="ECO:0000313" key="2">
    <source>
        <dbReference type="EMBL" id="RMV78049.1"/>
    </source>
</evidence>
<dbReference type="Proteomes" id="UP000269872">
    <property type="component" value="Unassembled WGS sequence"/>
</dbReference>
<dbReference type="InterPro" id="IPR015931">
    <property type="entry name" value="Acnase/IPM_dHydase_lsu_aba_1/3"/>
</dbReference>
<dbReference type="Gene3D" id="3.30.499.10">
    <property type="entry name" value="Aconitase, domain 3"/>
    <property type="match status" value="1"/>
</dbReference>
<evidence type="ECO:0000256" key="1">
    <source>
        <dbReference type="ARBA" id="ARBA00023004"/>
    </source>
</evidence>
<keyword evidence="1" id="KW-0408">Iron</keyword>
<name>A0A3M6FBN5_9PSED</name>
<proteinExistence type="predicted"/>